<dbReference type="EMBL" id="GBRH01209201">
    <property type="protein sequence ID" value="JAD88694.1"/>
    <property type="molecule type" value="Transcribed_RNA"/>
</dbReference>
<reference evidence="2" key="1">
    <citation type="submission" date="2014-09" db="EMBL/GenBank/DDBJ databases">
        <authorList>
            <person name="Magalhaes I.L.F."/>
            <person name="Oliveira U."/>
            <person name="Santos F.R."/>
            <person name="Vidigal T.H.D.A."/>
            <person name="Brescovit A.D."/>
            <person name="Santos A.J."/>
        </authorList>
    </citation>
    <scope>NUCLEOTIDE SEQUENCE</scope>
    <source>
        <tissue evidence="2">Shoot tissue taken approximately 20 cm above the soil surface</tissue>
    </source>
</reference>
<dbReference type="AlphaFoldDB" id="A0A0A9DJF8"/>
<accession>A0A0A9DJF8</accession>
<proteinExistence type="predicted"/>
<protein>
    <submittedName>
        <fullName evidence="2">Uncharacterized protein</fullName>
    </submittedName>
</protein>
<sequence length="80" mass="8844">MLTQAGDELKAAAASWSQEQAESKLQPLKVLGGRSMPRRRQPQIGACPSRTTLQQIKLPESSSESRDRSKTREPTRPSNP</sequence>
<organism evidence="2">
    <name type="scientific">Arundo donax</name>
    <name type="common">Giant reed</name>
    <name type="synonym">Donax arundinaceus</name>
    <dbReference type="NCBI Taxonomy" id="35708"/>
    <lineage>
        <taxon>Eukaryota</taxon>
        <taxon>Viridiplantae</taxon>
        <taxon>Streptophyta</taxon>
        <taxon>Embryophyta</taxon>
        <taxon>Tracheophyta</taxon>
        <taxon>Spermatophyta</taxon>
        <taxon>Magnoliopsida</taxon>
        <taxon>Liliopsida</taxon>
        <taxon>Poales</taxon>
        <taxon>Poaceae</taxon>
        <taxon>PACMAD clade</taxon>
        <taxon>Arundinoideae</taxon>
        <taxon>Arundineae</taxon>
        <taxon>Arundo</taxon>
    </lineage>
</organism>
<reference evidence="2" key="2">
    <citation type="journal article" date="2015" name="Data Brief">
        <title>Shoot transcriptome of the giant reed, Arundo donax.</title>
        <authorList>
            <person name="Barrero R.A."/>
            <person name="Guerrero F.D."/>
            <person name="Moolhuijzen P."/>
            <person name="Goolsby J.A."/>
            <person name="Tidwell J."/>
            <person name="Bellgard S.E."/>
            <person name="Bellgard M.I."/>
        </authorList>
    </citation>
    <scope>NUCLEOTIDE SEQUENCE</scope>
    <source>
        <tissue evidence="2">Shoot tissue taken approximately 20 cm above the soil surface</tissue>
    </source>
</reference>
<evidence type="ECO:0000313" key="2">
    <source>
        <dbReference type="EMBL" id="JAD88694.1"/>
    </source>
</evidence>
<feature type="compositionally biased region" description="Basic and acidic residues" evidence="1">
    <location>
        <begin position="63"/>
        <end position="80"/>
    </location>
</feature>
<feature type="region of interest" description="Disordered" evidence="1">
    <location>
        <begin position="1"/>
        <end position="80"/>
    </location>
</feature>
<name>A0A0A9DJF8_ARUDO</name>
<evidence type="ECO:0000256" key="1">
    <source>
        <dbReference type="SAM" id="MobiDB-lite"/>
    </source>
</evidence>
<feature type="compositionally biased region" description="Low complexity" evidence="1">
    <location>
        <begin position="11"/>
        <end position="20"/>
    </location>
</feature>